<dbReference type="Gene3D" id="3.10.580.10">
    <property type="entry name" value="CBS-domain"/>
    <property type="match status" value="1"/>
</dbReference>
<dbReference type="SUPFAM" id="SSF54631">
    <property type="entry name" value="CBS-domain pair"/>
    <property type="match status" value="1"/>
</dbReference>
<gene>
    <name evidence="4" type="ORF">SAMN05660462_02814</name>
</gene>
<evidence type="ECO:0000256" key="2">
    <source>
        <dbReference type="PROSITE-ProRule" id="PRU00703"/>
    </source>
</evidence>
<dbReference type="InterPro" id="IPR051257">
    <property type="entry name" value="Diverse_CBS-Domain"/>
</dbReference>
<dbReference type="AlphaFoldDB" id="A0A1H3SAQ5"/>
<dbReference type="InterPro" id="IPR046342">
    <property type="entry name" value="CBS_dom_sf"/>
</dbReference>
<dbReference type="Proteomes" id="UP000198625">
    <property type="component" value="Unassembled WGS sequence"/>
</dbReference>
<name>A0A1H3SAQ5_9FIRM</name>
<dbReference type="PANTHER" id="PTHR43080:SF2">
    <property type="entry name" value="CBS DOMAIN-CONTAINING PROTEIN"/>
    <property type="match status" value="1"/>
</dbReference>
<dbReference type="CDD" id="cd04622">
    <property type="entry name" value="CBS_pair_HRP1_like"/>
    <property type="match status" value="1"/>
</dbReference>
<evidence type="ECO:0000259" key="3">
    <source>
        <dbReference type="PROSITE" id="PS51371"/>
    </source>
</evidence>
<dbReference type="Pfam" id="PF00571">
    <property type="entry name" value="CBS"/>
    <property type="match status" value="2"/>
</dbReference>
<feature type="domain" description="CBS" evidence="3">
    <location>
        <begin position="7"/>
        <end position="65"/>
    </location>
</feature>
<feature type="domain" description="CBS" evidence="3">
    <location>
        <begin position="72"/>
        <end position="131"/>
    </location>
</feature>
<proteinExistence type="predicted"/>
<sequence>MKVKEIMTTRVQTVSESCTMKEAAEHMKSLDVGSLPVCNNSNKLVGVVTDRDMVIRGLTSEINSSTPVRQVMSSNPVFVSPDTGVHEAARLMAKHQIRRLPVVENNEIVGIVSIGDLAVRDIYVNEAGDALSSISESNNSMM</sequence>
<keyword evidence="1 2" id="KW-0129">CBS domain</keyword>
<accession>A0A1H3SAQ5</accession>
<evidence type="ECO:0000256" key="1">
    <source>
        <dbReference type="ARBA" id="ARBA00023122"/>
    </source>
</evidence>
<dbReference type="InterPro" id="IPR000644">
    <property type="entry name" value="CBS_dom"/>
</dbReference>
<dbReference type="SMART" id="SM00116">
    <property type="entry name" value="CBS"/>
    <property type="match status" value="2"/>
</dbReference>
<organism evidence="4 5">
    <name type="scientific">Proteiniborus ethanoligenes</name>
    <dbReference type="NCBI Taxonomy" id="415015"/>
    <lineage>
        <taxon>Bacteria</taxon>
        <taxon>Bacillati</taxon>
        <taxon>Bacillota</taxon>
        <taxon>Clostridia</taxon>
        <taxon>Eubacteriales</taxon>
        <taxon>Proteiniborus</taxon>
    </lineage>
</organism>
<dbReference type="PROSITE" id="PS51371">
    <property type="entry name" value="CBS"/>
    <property type="match status" value="2"/>
</dbReference>
<dbReference type="STRING" id="415015.SAMN05660462_02814"/>
<protein>
    <submittedName>
        <fullName evidence="4">CBS domain-containing protein</fullName>
    </submittedName>
</protein>
<reference evidence="4 5" key="1">
    <citation type="submission" date="2016-10" db="EMBL/GenBank/DDBJ databases">
        <authorList>
            <person name="de Groot N.N."/>
        </authorList>
    </citation>
    <scope>NUCLEOTIDE SEQUENCE [LARGE SCALE GENOMIC DNA]</scope>
    <source>
        <strain evidence="4 5">DSM 21650</strain>
    </source>
</reference>
<dbReference type="EMBL" id="FNQE01000040">
    <property type="protein sequence ID" value="SDZ35163.1"/>
    <property type="molecule type" value="Genomic_DNA"/>
</dbReference>
<keyword evidence="5" id="KW-1185">Reference proteome</keyword>
<evidence type="ECO:0000313" key="5">
    <source>
        <dbReference type="Proteomes" id="UP000198625"/>
    </source>
</evidence>
<dbReference type="PANTHER" id="PTHR43080">
    <property type="entry name" value="CBS DOMAIN-CONTAINING PROTEIN CBSX3, MITOCHONDRIAL"/>
    <property type="match status" value="1"/>
</dbReference>
<evidence type="ECO:0000313" key="4">
    <source>
        <dbReference type="EMBL" id="SDZ35163.1"/>
    </source>
</evidence>